<proteinExistence type="inferred from homology"/>
<evidence type="ECO:0000256" key="4">
    <source>
        <dbReference type="RuleBase" id="RU003968"/>
    </source>
</evidence>
<dbReference type="SUPFAM" id="SSF54373">
    <property type="entry name" value="FAD-linked reductases, C-terminal domain"/>
    <property type="match status" value="1"/>
</dbReference>
<reference evidence="6 7" key="1">
    <citation type="submission" date="2019-08" db="EMBL/GenBank/DDBJ databases">
        <title>The genome of the soybean aphid Biotype 1, its phylome, world population structure and adaptation to the North American continent.</title>
        <authorList>
            <person name="Giordano R."/>
            <person name="Donthu R.K."/>
            <person name="Hernandez A.G."/>
            <person name="Wright C.L."/>
            <person name="Zimin A.V."/>
        </authorList>
    </citation>
    <scope>NUCLEOTIDE SEQUENCE [LARGE SCALE GENOMIC DNA]</scope>
    <source>
        <tissue evidence="6">Whole aphids</tissue>
    </source>
</reference>
<dbReference type="InterPro" id="IPR007867">
    <property type="entry name" value="GMC_OxRtase_C"/>
</dbReference>
<organism evidence="6 7">
    <name type="scientific">Aphis glycines</name>
    <name type="common">Soybean aphid</name>
    <dbReference type="NCBI Taxonomy" id="307491"/>
    <lineage>
        <taxon>Eukaryota</taxon>
        <taxon>Metazoa</taxon>
        <taxon>Ecdysozoa</taxon>
        <taxon>Arthropoda</taxon>
        <taxon>Hexapoda</taxon>
        <taxon>Insecta</taxon>
        <taxon>Pterygota</taxon>
        <taxon>Neoptera</taxon>
        <taxon>Paraneoptera</taxon>
        <taxon>Hemiptera</taxon>
        <taxon>Sternorrhyncha</taxon>
        <taxon>Aphidomorpha</taxon>
        <taxon>Aphidoidea</taxon>
        <taxon>Aphididae</taxon>
        <taxon>Aphidini</taxon>
        <taxon>Aphis</taxon>
        <taxon>Aphis</taxon>
    </lineage>
</organism>
<dbReference type="AlphaFoldDB" id="A0A6G0TPA7"/>
<dbReference type="Gene3D" id="3.50.50.60">
    <property type="entry name" value="FAD/NAD(P)-binding domain"/>
    <property type="match status" value="1"/>
</dbReference>
<name>A0A6G0TPA7_APHGL</name>
<keyword evidence="7" id="KW-1185">Reference proteome</keyword>
<dbReference type="InterPro" id="IPR012132">
    <property type="entry name" value="GMC_OxRdtase"/>
</dbReference>
<keyword evidence="4" id="KW-0285">Flavoprotein</keyword>
<dbReference type="PIRSF" id="PIRSF000137">
    <property type="entry name" value="Alcohol_oxidase"/>
    <property type="match status" value="1"/>
</dbReference>
<feature type="active site" description="Proton donor" evidence="2">
    <location>
        <position position="555"/>
    </location>
</feature>
<dbReference type="GO" id="GO:0016614">
    <property type="term" value="F:oxidoreductase activity, acting on CH-OH group of donors"/>
    <property type="evidence" value="ECO:0007669"/>
    <property type="project" value="InterPro"/>
</dbReference>
<accession>A0A6G0TPA7</accession>
<dbReference type="PANTHER" id="PTHR11552:SF208">
    <property type="entry name" value="RE36204P-RELATED"/>
    <property type="match status" value="1"/>
</dbReference>
<dbReference type="Pfam" id="PF00732">
    <property type="entry name" value="GMC_oxred_N"/>
    <property type="match status" value="1"/>
</dbReference>
<feature type="binding site" evidence="3">
    <location>
        <position position="274"/>
    </location>
    <ligand>
        <name>FAD</name>
        <dbReference type="ChEBI" id="CHEBI:57692"/>
    </ligand>
</feature>
<dbReference type="PROSITE" id="PS00623">
    <property type="entry name" value="GMC_OXRED_1"/>
    <property type="match status" value="1"/>
</dbReference>
<dbReference type="OrthoDB" id="269227at2759"/>
<comment type="cofactor">
    <cofactor evidence="3">
        <name>FAD</name>
        <dbReference type="ChEBI" id="CHEBI:57692"/>
    </cofactor>
</comment>
<dbReference type="GO" id="GO:0050660">
    <property type="term" value="F:flavin adenine dinucleotide binding"/>
    <property type="evidence" value="ECO:0007669"/>
    <property type="project" value="InterPro"/>
</dbReference>
<dbReference type="Pfam" id="PF05199">
    <property type="entry name" value="GMC_oxred_C"/>
    <property type="match status" value="1"/>
</dbReference>
<feature type="active site" description="Proton acceptor" evidence="2">
    <location>
        <position position="599"/>
    </location>
</feature>
<dbReference type="InterPro" id="IPR000172">
    <property type="entry name" value="GMC_OxRdtase_N"/>
</dbReference>
<dbReference type="EMBL" id="VYZN01000023">
    <property type="protein sequence ID" value="KAE9536492.1"/>
    <property type="molecule type" value="Genomic_DNA"/>
</dbReference>
<evidence type="ECO:0000256" key="3">
    <source>
        <dbReference type="PIRSR" id="PIRSR000137-2"/>
    </source>
</evidence>
<evidence type="ECO:0000259" key="5">
    <source>
        <dbReference type="PROSITE" id="PS00623"/>
    </source>
</evidence>
<dbReference type="Gene3D" id="3.30.560.10">
    <property type="entry name" value="Glucose Oxidase, domain 3"/>
    <property type="match status" value="1"/>
</dbReference>
<dbReference type="Proteomes" id="UP000475862">
    <property type="component" value="Unassembled WGS sequence"/>
</dbReference>
<evidence type="ECO:0000313" key="7">
    <source>
        <dbReference type="Proteomes" id="UP000475862"/>
    </source>
</evidence>
<evidence type="ECO:0000313" key="6">
    <source>
        <dbReference type="EMBL" id="KAE9536492.1"/>
    </source>
</evidence>
<dbReference type="InterPro" id="IPR036188">
    <property type="entry name" value="FAD/NAD-bd_sf"/>
</dbReference>
<dbReference type="SUPFAM" id="SSF51905">
    <property type="entry name" value="FAD/NAD(P)-binding domain"/>
    <property type="match status" value="1"/>
</dbReference>
<gene>
    <name evidence="6" type="ORF">AGLY_007281</name>
</gene>
<keyword evidence="3 4" id="KW-0274">FAD</keyword>
<feature type="domain" description="Glucose-methanol-choline oxidoreductase N-terminal" evidence="5">
    <location>
        <begin position="136"/>
        <end position="159"/>
    </location>
</feature>
<evidence type="ECO:0000256" key="1">
    <source>
        <dbReference type="ARBA" id="ARBA00010790"/>
    </source>
</evidence>
<comment type="similarity">
    <text evidence="1 4">Belongs to the GMC oxidoreductase family.</text>
</comment>
<comment type="caution">
    <text evidence="6">The sequence shown here is derived from an EMBL/GenBank/DDBJ whole genome shotgun (WGS) entry which is preliminary data.</text>
</comment>
<sequence length="623" mass="69553">MNLIMNVKIALLGIFLLIVSPCFSINIFQLLGQSYRKNLIQFREDPQFGNKKILDEYDFIVVGAGAAGATVARRLAEVSEWNILLLEAGGEESLITALPSIAHYLQFTNYNWAYHTEEELHACKGLINKTCPWPAGKGLGGSTIINNNMYTRGNVRDFDRWAEAGNPGWSYNDVLPYFLKNENIEVPELKRSPYHGVGGPLPISYPAFKSKLVDAFIESASEVGMPVGDYNAPGSHVSFSRIQSTTSNGRRVTSARAYLHDNLKNLHVVEFGYVTKILIDDRTKVAYGVEFMKNKRKRRVLAKKEVIVSAGTFNSAKLLMLSGIGPKEHLNSLGINTVSDLRVGDNLQEHPSFAGLTFLVNETVAFVPDRIYRDLISEAFKIFDKKSFMATLPPEGVGYVKTKYNKDIGDIPDIEYIFMSSSLAGEGGLGGSIGRRSMGVPDKLFYETYNGILARDTWSIWVMLMYPESRGQVRLRSANPFDKPVINANFFSHPLDLKRIVEGIKMTIELSKTKAFQKYGSTLHKTPMLGCRHLEFGSDPYWECCIETMTMQMHHQSGTCKMGPEWDRNAVVNSQLKVYGVNNLRVIDCSIMPTITGAHTVAPTYMIGEKGADLVKSTWLNKA</sequence>
<protein>
    <recommendedName>
        <fullName evidence="5">Glucose-methanol-choline oxidoreductase N-terminal domain-containing protein</fullName>
    </recommendedName>
</protein>
<dbReference type="PANTHER" id="PTHR11552">
    <property type="entry name" value="GLUCOSE-METHANOL-CHOLINE GMC OXIDOREDUCTASE"/>
    <property type="match status" value="1"/>
</dbReference>
<evidence type="ECO:0000256" key="2">
    <source>
        <dbReference type="PIRSR" id="PIRSR000137-1"/>
    </source>
</evidence>